<dbReference type="FunCoup" id="A0A0L0HPT0">
    <property type="interactions" value="20"/>
</dbReference>
<gene>
    <name evidence="6" type="ORF">SPPG_01890</name>
</gene>
<dbReference type="GO" id="GO:0005546">
    <property type="term" value="F:phosphatidylinositol-4,5-bisphosphate binding"/>
    <property type="evidence" value="ECO:0007669"/>
    <property type="project" value="InterPro"/>
</dbReference>
<sequence>MIVRGWERQALADSHTSDLSCKKGISDPYYTMVYIESHTDTHLERRRELERVLYQDIQELELLQESLSKTSVLSERIETMLNSFDVRLGKLETSILPIHRSTQKLTKLYDHISSSLDQVQIVVDYFDIGTKEEPFIAKGPQEEDMAPFLKSVESLKDALTYLQKTKYKASDRAIIHLKYMLTKALGQLNNLFRKWLTTASTPHDPQANPDPPQIPEPTLKNIQKLATELQTSSIGDLDFPPVYLKIYEEVRTQFLVRCLASLVATAREQEKVDRKAYQKGTCAFVPLVGWLLKLLKAEKDLVNKLLPKSSAPTIFQTTIAAPIDTVVEIGEAMCARVKRNVAKREYADVFLLVDVVEGLLGYLKEFEGVIAYAGAKGNDIVELAGNCKAVVVQALGQFCEDVKNDTNKGSVAADGTVHELTSTTLNTLRRLVDYHTAIDLIISDAAPPLTSQRFTSLLSTVLSALYTTIDQKSKSYKKPTLASIFLMNNYHYVYKNLRASRLADVAESDDVERVEKLWGRQREVYRDSWKPVIEAITDKGLAIAPNTKTLTKSQKETIKDKFKSFNNEFDETYKQQKTYSIPDPELRAVVIKDVKAILLPFYRGFHDKFIGMEFTKNLDKYVRYSPKTLELAIEKFFDTGAL</sequence>
<dbReference type="eggNOG" id="KOG2344">
    <property type="taxonomic scope" value="Eukaryota"/>
</dbReference>
<dbReference type="InParanoid" id="A0A0L0HPT0"/>
<evidence type="ECO:0000256" key="3">
    <source>
        <dbReference type="ARBA" id="ARBA00022483"/>
    </source>
</evidence>
<protein>
    <recommendedName>
        <fullName evidence="4">Exocyst complex protein EXO70</fullName>
    </recommendedName>
</protein>
<evidence type="ECO:0000313" key="6">
    <source>
        <dbReference type="EMBL" id="KND02809.1"/>
    </source>
</evidence>
<dbReference type="Pfam" id="PF03081">
    <property type="entry name" value="Exo70_C"/>
    <property type="match status" value="1"/>
</dbReference>
<dbReference type="PANTHER" id="PTHR12542:SF41">
    <property type="entry name" value="EXOCYST COMPLEX COMPONENT 7"/>
    <property type="match status" value="1"/>
</dbReference>
<dbReference type="STRING" id="645134.A0A0L0HPT0"/>
<name>A0A0L0HPT0_SPIPD</name>
<dbReference type="VEuPathDB" id="FungiDB:SPPG_01890"/>
<evidence type="ECO:0000259" key="5">
    <source>
        <dbReference type="Pfam" id="PF03081"/>
    </source>
</evidence>
<keyword evidence="3 4" id="KW-0268">Exocytosis</keyword>
<accession>A0A0L0HPT0</accession>
<dbReference type="OMA" id="GIIRAGP"/>
<dbReference type="InterPro" id="IPR016159">
    <property type="entry name" value="Cullin_repeat-like_dom_sf"/>
</dbReference>
<dbReference type="GO" id="GO:0015031">
    <property type="term" value="P:protein transport"/>
    <property type="evidence" value="ECO:0007669"/>
    <property type="project" value="UniProtKB-KW"/>
</dbReference>
<dbReference type="InterPro" id="IPR046364">
    <property type="entry name" value="Exo70_C"/>
</dbReference>
<comment type="subcellular location">
    <subcellularLocation>
        <location evidence="4">Bud</location>
    </subcellularLocation>
    <subcellularLocation>
        <location evidence="4">Bud neck</location>
    </subcellularLocation>
</comment>
<keyword evidence="7" id="KW-1185">Reference proteome</keyword>
<keyword evidence="2 4" id="KW-0813">Transport</keyword>
<dbReference type="SUPFAM" id="SSF74788">
    <property type="entry name" value="Cullin repeat-like"/>
    <property type="match status" value="1"/>
</dbReference>
<dbReference type="GO" id="GO:0000145">
    <property type="term" value="C:exocyst"/>
    <property type="evidence" value="ECO:0007669"/>
    <property type="project" value="InterPro"/>
</dbReference>
<reference evidence="6 7" key="1">
    <citation type="submission" date="2009-08" db="EMBL/GenBank/DDBJ databases">
        <title>The Genome Sequence of Spizellomyces punctatus strain DAOM BR117.</title>
        <authorList>
            <consortium name="The Broad Institute Genome Sequencing Platform"/>
            <person name="Russ C."/>
            <person name="Cuomo C."/>
            <person name="Shea T."/>
            <person name="Young S.K."/>
            <person name="Zeng Q."/>
            <person name="Koehrsen M."/>
            <person name="Haas B."/>
            <person name="Borodovsky M."/>
            <person name="Guigo R."/>
            <person name="Alvarado L."/>
            <person name="Berlin A."/>
            <person name="Bochicchio J."/>
            <person name="Borenstein D."/>
            <person name="Chapman S."/>
            <person name="Chen Z."/>
            <person name="Engels R."/>
            <person name="Freedman E."/>
            <person name="Gellesch M."/>
            <person name="Goldberg J."/>
            <person name="Griggs A."/>
            <person name="Gujja S."/>
            <person name="Heiman D."/>
            <person name="Hepburn T."/>
            <person name="Howarth C."/>
            <person name="Jen D."/>
            <person name="Larson L."/>
            <person name="Lewis B."/>
            <person name="Mehta T."/>
            <person name="Park D."/>
            <person name="Pearson M."/>
            <person name="Roberts A."/>
            <person name="Saif S."/>
            <person name="Shenoy N."/>
            <person name="Sisk P."/>
            <person name="Stolte C."/>
            <person name="Sykes S."/>
            <person name="Thomson T."/>
            <person name="Walk T."/>
            <person name="White J."/>
            <person name="Yandava C."/>
            <person name="Burger G."/>
            <person name="Gray M.W."/>
            <person name="Holland P.W.H."/>
            <person name="King N."/>
            <person name="Lang F.B.F."/>
            <person name="Roger A.J."/>
            <person name="Ruiz-Trillo I."/>
            <person name="Lander E."/>
            <person name="Nusbaum C."/>
        </authorList>
    </citation>
    <scope>NUCLEOTIDE SEQUENCE [LARGE SCALE GENOMIC DNA]</scope>
    <source>
        <strain evidence="6 7">DAOM BR117</strain>
    </source>
</reference>
<evidence type="ECO:0000313" key="7">
    <source>
        <dbReference type="Proteomes" id="UP000053201"/>
    </source>
</evidence>
<evidence type="ECO:0000256" key="2">
    <source>
        <dbReference type="ARBA" id="ARBA00022448"/>
    </source>
</evidence>
<evidence type="ECO:0000256" key="4">
    <source>
        <dbReference type="RuleBase" id="RU365026"/>
    </source>
</evidence>
<comment type="function">
    <text evidence="4">Involved in the secretory pathway as part of the exocyst complex which tethers secretory vesicles to the sites of exocytosis. Also plays a role in the assembly of the exocyst.</text>
</comment>
<proteinExistence type="inferred from homology"/>
<dbReference type="PANTHER" id="PTHR12542">
    <property type="entry name" value="EXOCYST COMPLEX PROTEIN EXO70"/>
    <property type="match status" value="1"/>
</dbReference>
<dbReference type="EMBL" id="KQ257452">
    <property type="protein sequence ID" value="KND02809.1"/>
    <property type="molecule type" value="Genomic_DNA"/>
</dbReference>
<keyword evidence="4" id="KW-0653">Protein transport</keyword>
<dbReference type="Pfam" id="PF20669">
    <property type="entry name" value="Exo70_N"/>
    <property type="match status" value="1"/>
</dbReference>
<dbReference type="GO" id="GO:0006887">
    <property type="term" value="P:exocytosis"/>
    <property type="evidence" value="ECO:0007669"/>
    <property type="project" value="UniProtKB-KW"/>
</dbReference>
<dbReference type="Gene3D" id="1.20.1280.170">
    <property type="entry name" value="Exocyst complex component Exo70"/>
    <property type="match status" value="1"/>
</dbReference>
<dbReference type="GO" id="GO:0005935">
    <property type="term" value="C:cellular bud neck"/>
    <property type="evidence" value="ECO:0007669"/>
    <property type="project" value="UniProtKB-SubCell"/>
</dbReference>
<comment type="similarity">
    <text evidence="1 4">Belongs to the EXO70 family.</text>
</comment>
<dbReference type="InterPro" id="IPR004140">
    <property type="entry name" value="Exo70"/>
</dbReference>
<dbReference type="AlphaFoldDB" id="A0A0L0HPT0"/>
<dbReference type="Proteomes" id="UP000053201">
    <property type="component" value="Unassembled WGS sequence"/>
</dbReference>
<dbReference type="RefSeq" id="XP_016610848.1">
    <property type="nucleotide sequence ID" value="XM_016750201.1"/>
</dbReference>
<feature type="domain" description="Exocyst complex subunit Exo70 C-terminal" evidence="5">
    <location>
        <begin position="291"/>
        <end position="633"/>
    </location>
</feature>
<dbReference type="GeneID" id="27685524"/>
<organism evidence="6 7">
    <name type="scientific">Spizellomyces punctatus (strain DAOM BR117)</name>
    <dbReference type="NCBI Taxonomy" id="645134"/>
    <lineage>
        <taxon>Eukaryota</taxon>
        <taxon>Fungi</taxon>
        <taxon>Fungi incertae sedis</taxon>
        <taxon>Chytridiomycota</taxon>
        <taxon>Chytridiomycota incertae sedis</taxon>
        <taxon>Chytridiomycetes</taxon>
        <taxon>Spizellomycetales</taxon>
        <taxon>Spizellomycetaceae</taxon>
        <taxon>Spizellomyces</taxon>
    </lineage>
</organism>
<evidence type="ECO:0000256" key="1">
    <source>
        <dbReference type="ARBA" id="ARBA00006756"/>
    </source>
</evidence>
<dbReference type="OrthoDB" id="1922221at2759"/>